<organism evidence="2 3">
    <name type="scientific">Sphagnum jensenii</name>
    <dbReference type="NCBI Taxonomy" id="128206"/>
    <lineage>
        <taxon>Eukaryota</taxon>
        <taxon>Viridiplantae</taxon>
        <taxon>Streptophyta</taxon>
        <taxon>Embryophyta</taxon>
        <taxon>Bryophyta</taxon>
        <taxon>Sphagnophytina</taxon>
        <taxon>Sphagnopsida</taxon>
        <taxon>Sphagnales</taxon>
        <taxon>Sphagnaceae</taxon>
        <taxon>Sphagnum</taxon>
    </lineage>
</organism>
<keyword evidence="3" id="KW-1185">Reference proteome</keyword>
<evidence type="ECO:0000313" key="2">
    <source>
        <dbReference type="EMBL" id="CAK9272035.1"/>
    </source>
</evidence>
<name>A0ABP0X326_9BRYO</name>
<evidence type="ECO:0000256" key="1">
    <source>
        <dbReference type="SAM" id="MobiDB-lite"/>
    </source>
</evidence>
<protein>
    <submittedName>
        <fullName evidence="2">Uncharacterized protein</fullName>
    </submittedName>
</protein>
<feature type="region of interest" description="Disordered" evidence="1">
    <location>
        <begin position="1"/>
        <end position="24"/>
    </location>
</feature>
<gene>
    <name evidence="2" type="ORF">CSSPJE1EN1_LOCUS17513</name>
</gene>
<sequence length="66" mass="7683">MNDPMSPGRGNRNPKRLTSFRPTHQPKLRKQISCCLWVLMIIITYIKTDVNPPSGSFRIRQCNIKQ</sequence>
<accession>A0ABP0X326</accession>
<proteinExistence type="predicted"/>
<evidence type="ECO:0000313" key="3">
    <source>
        <dbReference type="Proteomes" id="UP001497444"/>
    </source>
</evidence>
<dbReference type="Proteomes" id="UP001497444">
    <property type="component" value="Chromosome 4"/>
</dbReference>
<reference evidence="2" key="1">
    <citation type="submission" date="2024-02" db="EMBL/GenBank/DDBJ databases">
        <authorList>
            <consortium name="ELIXIR-Norway"/>
            <consortium name="Elixir Norway"/>
        </authorList>
    </citation>
    <scope>NUCLEOTIDE SEQUENCE</scope>
</reference>
<dbReference type="EMBL" id="OZ020099">
    <property type="protein sequence ID" value="CAK9272035.1"/>
    <property type="molecule type" value="Genomic_DNA"/>
</dbReference>